<proteinExistence type="inferred from homology"/>
<comment type="subcellular location">
    <subcellularLocation>
        <location evidence="2">Cell membrane</location>
        <topology evidence="2">Multi-pass membrane protein</topology>
    </subcellularLocation>
</comment>
<dbReference type="Pfam" id="PF01148">
    <property type="entry name" value="CTP_transf_1"/>
    <property type="match status" value="1"/>
</dbReference>
<dbReference type="GO" id="GO:0004605">
    <property type="term" value="F:phosphatidate cytidylyltransferase activity"/>
    <property type="evidence" value="ECO:0007669"/>
    <property type="project" value="UniProtKB-EC"/>
</dbReference>
<gene>
    <name evidence="25" type="ORF">SAMN04487860_10993</name>
</gene>
<evidence type="ECO:0000256" key="8">
    <source>
        <dbReference type="ARBA" id="ARBA00022475"/>
    </source>
</evidence>
<evidence type="ECO:0000256" key="17">
    <source>
        <dbReference type="ARBA" id="ARBA00023264"/>
    </source>
</evidence>
<name>A0A1M7KNI2_RUMFL</name>
<evidence type="ECO:0000256" key="2">
    <source>
        <dbReference type="ARBA" id="ARBA00004651"/>
    </source>
</evidence>
<evidence type="ECO:0000256" key="13">
    <source>
        <dbReference type="ARBA" id="ARBA00022989"/>
    </source>
</evidence>
<dbReference type="PANTHER" id="PTHR46382">
    <property type="entry name" value="PHOSPHATIDATE CYTIDYLYLTRANSFERASE"/>
    <property type="match status" value="1"/>
</dbReference>
<feature type="transmembrane region" description="Helical" evidence="24">
    <location>
        <begin position="103"/>
        <end position="121"/>
    </location>
</feature>
<comment type="pathway">
    <text evidence="3">Phospholipid metabolism; CDP-diacylglycerol biosynthesis; CDP-diacylglycerol from sn-glycerol 3-phosphate: step 3/3.</text>
</comment>
<evidence type="ECO:0000256" key="15">
    <source>
        <dbReference type="ARBA" id="ARBA00023136"/>
    </source>
</evidence>
<evidence type="ECO:0000313" key="26">
    <source>
        <dbReference type="Proteomes" id="UP000184394"/>
    </source>
</evidence>
<feature type="transmembrane region" description="Helical" evidence="24">
    <location>
        <begin position="133"/>
        <end position="150"/>
    </location>
</feature>
<keyword evidence="10 25" id="KW-0808">Transferase</keyword>
<evidence type="ECO:0000256" key="1">
    <source>
        <dbReference type="ARBA" id="ARBA00001698"/>
    </source>
</evidence>
<feature type="transmembrane region" description="Helical" evidence="24">
    <location>
        <begin position="203"/>
        <end position="224"/>
    </location>
</feature>
<feature type="transmembrane region" description="Helical" evidence="24">
    <location>
        <begin position="276"/>
        <end position="295"/>
    </location>
</feature>
<feature type="transmembrane region" description="Helical" evidence="24">
    <location>
        <begin position="230"/>
        <end position="250"/>
    </location>
</feature>
<dbReference type="PANTHER" id="PTHR46382:SF1">
    <property type="entry name" value="PHOSPHATIDATE CYTIDYLYLTRANSFERASE"/>
    <property type="match status" value="1"/>
</dbReference>
<keyword evidence="15 24" id="KW-0472">Membrane</keyword>
<evidence type="ECO:0000256" key="9">
    <source>
        <dbReference type="ARBA" id="ARBA00022516"/>
    </source>
</evidence>
<evidence type="ECO:0000256" key="12">
    <source>
        <dbReference type="ARBA" id="ARBA00022695"/>
    </source>
</evidence>
<evidence type="ECO:0000256" key="3">
    <source>
        <dbReference type="ARBA" id="ARBA00005119"/>
    </source>
</evidence>
<dbReference type="EMBL" id="FRCT01000009">
    <property type="protein sequence ID" value="SHM66535.1"/>
    <property type="molecule type" value="Genomic_DNA"/>
</dbReference>
<keyword evidence="11 24" id="KW-0812">Transmembrane</keyword>
<evidence type="ECO:0000256" key="6">
    <source>
        <dbReference type="ARBA" id="ARBA00012487"/>
    </source>
</evidence>
<evidence type="ECO:0000256" key="4">
    <source>
        <dbReference type="ARBA" id="ARBA00005189"/>
    </source>
</evidence>
<evidence type="ECO:0000256" key="20">
    <source>
        <dbReference type="ARBA" id="ARBA00032253"/>
    </source>
</evidence>
<evidence type="ECO:0000256" key="23">
    <source>
        <dbReference type="ARBA" id="ARBA00033406"/>
    </source>
</evidence>
<dbReference type="Proteomes" id="UP000184394">
    <property type="component" value="Unassembled WGS sequence"/>
</dbReference>
<dbReference type="GO" id="GO:0016024">
    <property type="term" value="P:CDP-diacylglycerol biosynthetic process"/>
    <property type="evidence" value="ECO:0007669"/>
    <property type="project" value="TreeGrafter"/>
</dbReference>
<dbReference type="GO" id="GO:0005886">
    <property type="term" value="C:plasma membrane"/>
    <property type="evidence" value="ECO:0007669"/>
    <property type="project" value="UniProtKB-SubCell"/>
</dbReference>
<organism evidence="25 26">
    <name type="scientific">Ruminococcus flavefaciens</name>
    <dbReference type="NCBI Taxonomy" id="1265"/>
    <lineage>
        <taxon>Bacteria</taxon>
        <taxon>Bacillati</taxon>
        <taxon>Bacillota</taxon>
        <taxon>Clostridia</taxon>
        <taxon>Eubacteriales</taxon>
        <taxon>Oscillospiraceae</taxon>
        <taxon>Ruminococcus</taxon>
    </lineage>
</organism>
<evidence type="ECO:0000256" key="10">
    <source>
        <dbReference type="ARBA" id="ARBA00022679"/>
    </source>
</evidence>
<evidence type="ECO:0000256" key="24">
    <source>
        <dbReference type="SAM" id="Phobius"/>
    </source>
</evidence>
<dbReference type="RefSeq" id="WP_072951312.1">
    <property type="nucleotide sequence ID" value="NZ_FRCT01000009.1"/>
</dbReference>
<feature type="transmembrane region" description="Helical" evidence="24">
    <location>
        <begin position="162"/>
        <end position="182"/>
    </location>
</feature>
<comment type="catalytic activity">
    <reaction evidence="1">
        <text>a 1,2-diacyl-sn-glycero-3-phosphate + CTP + H(+) = a CDP-1,2-diacyl-sn-glycerol + diphosphate</text>
        <dbReference type="Rhea" id="RHEA:16229"/>
        <dbReference type="ChEBI" id="CHEBI:15378"/>
        <dbReference type="ChEBI" id="CHEBI:33019"/>
        <dbReference type="ChEBI" id="CHEBI:37563"/>
        <dbReference type="ChEBI" id="CHEBI:58332"/>
        <dbReference type="ChEBI" id="CHEBI:58608"/>
        <dbReference type="EC" id="2.7.7.41"/>
    </reaction>
</comment>
<keyword evidence="9" id="KW-0444">Lipid biosynthesis</keyword>
<evidence type="ECO:0000256" key="22">
    <source>
        <dbReference type="ARBA" id="ARBA00032743"/>
    </source>
</evidence>
<keyword evidence="13 24" id="KW-1133">Transmembrane helix</keyword>
<keyword evidence="8" id="KW-1003">Cell membrane</keyword>
<evidence type="ECO:0000256" key="19">
    <source>
        <dbReference type="ARBA" id="ARBA00031825"/>
    </source>
</evidence>
<dbReference type="AlphaFoldDB" id="A0A1M7KNI2"/>
<accession>A0A1M7KNI2</accession>
<keyword evidence="14" id="KW-0443">Lipid metabolism</keyword>
<protein>
    <recommendedName>
        <fullName evidence="7">Phosphatidate cytidylyltransferase</fullName>
        <ecNumber evidence="6">2.7.7.41</ecNumber>
    </recommendedName>
    <alternativeName>
        <fullName evidence="20">CDP-DAG synthase</fullName>
    </alternativeName>
    <alternativeName>
        <fullName evidence="22">CDP-DG synthase</fullName>
    </alternativeName>
    <alternativeName>
        <fullName evidence="18">CDP-diacylglycerol synthase</fullName>
    </alternativeName>
    <alternativeName>
        <fullName evidence="21">CDP-diglyceride pyrophosphorylase</fullName>
    </alternativeName>
    <alternativeName>
        <fullName evidence="23">CDP-diglyceride synthase</fullName>
    </alternativeName>
    <alternativeName>
        <fullName evidence="19">CTP:phosphatidate cytidylyltransferase</fullName>
    </alternativeName>
</protein>
<evidence type="ECO:0000256" key="14">
    <source>
        <dbReference type="ARBA" id="ARBA00023098"/>
    </source>
</evidence>
<comment type="pathway">
    <text evidence="4">Lipid metabolism.</text>
</comment>
<evidence type="ECO:0000256" key="21">
    <source>
        <dbReference type="ARBA" id="ARBA00032396"/>
    </source>
</evidence>
<feature type="transmembrane region" description="Helical" evidence="24">
    <location>
        <begin position="12"/>
        <end position="40"/>
    </location>
</feature>
<keyword evidence="12 25" id="KW-0548">Nucleotidyltransferase</keyword>
<dbReference type="EC" id="2.7.7.41" evidence="6"/>
<evidence type="ECO:0000313" key="25">
    <source>
        <dbReference type="EMBL" id="SHM66535.1"/>
    </source>
</evidence>
<evidence type="ECO:0000256" key="11">
    <source>
        <dbReference type="ARBA" id="ARBA00022692"/>
    </source>
</evidence>
<comment type="similarity">
    <text evidence="5">Belongs to the CDS family.</text>
</comment>
<sequence>MLTRIISGAVGVVLIGIVLFFHDTIVLPIAVAAIIAVMLFELLRAVKLHKCMPILLAAEAAGVSVPLIYYLTSIDKVIYDYTVAGIQGDAEFYSASVSEVNRIFQFVIVLAAAFVIFITWLKKHKEIRYEQVFFVLAVMILVPQAMSTMVRIERYDSQSGLFLLIMGLCGAWIADTGAYFTGVAIGKHKLCPEISPKKTIEGLVGGILTTAIAYAVAFSCYYGFTGKRAAVAFITGAVCAVIGTVGDLSASMVKRQIGFKDYGKIMPGHGGLMDRFDSVLFVLPTFYVFITLFGVQ</sequence>
<evidence type="ECO:0000256" key="16">
    <source>
        <dbReference type="ARBA" id="ARBA00023209"/>
    </source>
</evidence>
<evidence type="ECO:0000256" key="18">
    <source>
        <dbReference type="ARBA" id="ARBA00029893"/>
    </source>
</evidence>
<evidence type="ECO:0000256" key="7">
    <source>
        <dbReference type="ARBA" id="ARBA00019373"/>
    </source>
</evidence>
<reference evidence="25 26" key="1">
    <citation type="submission" date="2016-11" db="EMBL/GenBank/DDBJ databases">
        <authorList>
            <person name="Jaros S."/>
            <person name="Januszkiewicz K."/>
            <person name="Wedrychowicz H."/>
        </authorList>
    </citation>
    <scope>NUCLEOTIDE SEQUENCE [LARGE SCALE GENOMIC DNA]</scope>
    <source>
        <strain evidence="25 26">Y1</strain>
    </source>
</reference>
<feature type="transmembrane region" description="Helical" evidence="24">
    <location>
        <begin position="52"/>
        <end position="71"/>
    </location>
</feature>
<keyword evidence="17" id="KW-1208">Phospholipid metabolism</keyword>
<keyword evidence="16" id="KW-0594">Phospholipid biosynthesis</keyword>
<dbReference type="OrthoDB" id="9799199at2"/>
<evidence type="ECO:0000256" key="5">
    <source>
        <dbReference type="ARBA" id="ARBA00010185"/>
    </source>
</evidence>